<reference evidence="2" key="1">
    <citation type="journal article" date="2019" name="Int. J. Syst. Evol. Microbiol.">
        <title>The Global Catalogue of Microorganisms (GCM) 10K type strain sequencing project: providing services to taxonomists for standard genome sequencing and annotation.</title>
        <authorList>
            <consortium name="The Broad Institute Genomics Platform"/>
            <consortium name="The Broad Institute Genome Sequencing Center for Infectious Disease"/>
            <person name="Wu L."/>
            <person name="Ma J."/>
        </authorList>
    </citation>
    <scope>NUCLEOTIDE SEQUENCE [LARGE SCALE GENOMIC DNA]</scope>
    <source>
        <strain evidence="2">JCM 17543</strain>
    </source>
</reference>
<protein>
    <recommendedName>
        <fullName evidence="3">Lipoprotein</fullName>
    </recommendedName>
</protein>
<proteinExistence type="predicted"/>
<organism evidence="1 2">
    <name type="scientific">Sphingomonas limnosediminicola</name>
    <dbReference type="NCBI Taxonomy" id="940133"/>
    <lineage>
        <taxon>Bacteria</taxon>
        <taxon>Pseudomonadati</taxon>
        <taxon>Pseudomonadota</taxon>
        <taxon>Alphaproteobacteria</taxon>
        <taxon>Sphingomonadales</taxon>
        <taxon>Sphingomonadaceae</taxon>
        <taxon>Sphingomonas</taxon>
    </lineage>
</organism>
<gene>
    <name evidence="1" type="ORF">GCM10022276_16600</name>
</gene>
<evidence type="ECO:0008006" key="3">
    <source>
        <dbReference type="Google" id="ProtNLM"/>
    </source>
</evidence>
<evidence type="ECO:0000313" key="2">
    <source>
        <dbReference type="Proteomes" id="UP001500827"/>
    </source>
</evidence>
<name>A0ABP7LD18_9SPHN</name>
<dbReference type="Proteomes" id="UP001500827">
    <property type="component" value="Unassembled WGS sequence"/>
</dbReference>
<sequence length="142" mass="14920">MCGQAPDMRRIAMVGLTAAVASCAAPAPYQPSPRTQQQLNLLLTGKVAGKPMSCLPSYNANDMQVIDGRNVAFKLGSRTVYLMHLSAGCDLLGNGGYALVTKQFGGLGLCQGDIARVFDTTSRFTVGSCGIESITPYTTPGR</sequence>
<evidence type="ECO:0000313" key="1">
    <source>
        <dbReference type="EMBL" id="GAA3898328.1"/>
    </source>
</evidence>
<keyword evidence="2" id="KW-1185">Reference proteome</keyword>
<comment type="caution">
    <text evidence="1">The sequence shown here is derived from an EMBL/GenBank/DDBJ whole genome shotgun (WGS) entry which is preliminary data.</text>
</comment>
<accession>A0ABP7LD18</accession>
<dbReference type="EMBL" id="BAABBM010000001">
    <property type="protein sequence ID" value="GAA3898328.1"/>
    <property type="molecule type" value="Genomic_DNA"/>
</dbReference>